<comment type="caution">
    <text evidence="3">The sequence shown here is derived from an EMBL/GenBank/DDBJ whole genome shotgun (WGS) entry which is preliminary data.</text>
</comment>
<feature type="region of interest" description="Disordered" evidence="1">
    <location>
        <begin position="75"/>
        <end position="95"/>
    </location>
</feature>
<evidence type="ECO:0000313" key="4">
    <source>
        <dbReference type="Proteomes" id="UP000738349"/>
    </source>
</evidence>
<keyword evidence="4" id="KW-1185">Reference proteome</keyword>
<evidence type="ECO:0000256" key="1">
    <source>
        <dbReference type="SAM" id="MobiDB-lite"/>
    </source>
</evidence>
<dbReference type="AlphaFoldDB" id="A0A9P9FHK0"/>
<protein>
    <submittedName>
        <fullName evidence="3">Uncharacterized protein</fullName>
    </submittedName>
</protein>
<dbReference type="OrthoDB" id="10274553at2759"/>
<dbReference type="EMBL" id="JAGMUV010000004">
    <property type="protein sequence ID" value="KAH7161896.1"/>
    <property type="molecule type" value="Genomic_DNA"/>
</dbReference>
<accession>A0A9P9FHK0</accession>
<reference evidence="3" key="1">
    <citation type="journal article" date="2021" name="Nat. Commun.">
        <title>Genetic determinants of endophytism in the Arabidopsis root mycobiome.</title>
        <authorList>
            <person name="Mesny F."/>
            <person name="Miyauchi S."/>
            <person name="Thiergart T."/>
            <person name="Pickel B."/>
            <person name="Atanasova L."/>
            <person name="Karlsson M."/>
            <person name="Huettel B."/>
            <person name="Barry K.W."/>
            <person name="Haridas S."/>
            <person name="Chen C."/>
            <person name="Bauer D."/>
            <person name="Andreopoulos W."/>
            <person name="Pangilinan J."/>
            <person name="LaButti K."/>
            <person name="Riley R."/>
            <person name="Lipzen A."/>
            <person name="Clum A."/>
            <person name="Drula E."/>
            <person name="Henrissat B."/>
            <person name="Kohler A."/>
            <person name="Grigoriev I.V."/>
            <person name="Martin F.M."/>
            <person name="Hacquard S."/>
        </authorList>
    </citation>
    <scope>NUCLEOTIDE SEQUENCE</scope>
    <source>
        <strain evidence="3">MPI-CAGE-AT-0147</strain>
    </source>
</reference>
<name>A0A9P9FHK0_9HYPO</name>
<keyword evidence="2" id="KW-1133">Transmembrane helix</keyword>
<organism evidence="3 4">
    <name type="scientific">Dactylonectria macrodidyma</name>
    <dbReference type="NCBI Taxonomy" id="307937"/>
    <lineage>
        <taxon>Eukaryota</taxon>
        <taxon>Fungi</taxon>
        <taxon>Dikarya</taxon>
        <taxon>Ascomycota</taxon>
        <taxon>Pezizomycotina</taxon>
        <taxon>Sordariomycetes</taxon>
        <taxon>Hypocreomycetidae</taxon>
        <taxon>Hypocreales</taxon>
        <taxon>Nectriaceae</taxon>
        <taxon>Dactylonectria</taxon>
    </lineage>
</organism>
<keyword evidence="2" id="KW-0472">Membrane</keyword>
<proteinExistence type="predicted"/>
<keyword evidence="2" id="KW-0812">Transmembrane</keyword>
<evidence type="ECO:0000256" key="2">
    <source>
        <dbReference type="SAM" id="Phobius"/>
    </source>
</evidence>
<dbReference type="Proteomes" id="UP000738349">
    <property type="component" value="Unassembled WGS sequence"/>
</dbReference>
<gene>
    <name evidence="3" type="ORF">EDB81DRAFT_353976</name>
</gene>
<evidence type="ECO:0000313" key="3">
    <source>
        <dbReference type="EMBL" id="KAH7161896.1"/>
    </source>
</evidence>
<feature type="transmembrane region" description="Helical" evidence="2">
    <location>
        <begin position="20"/>
        <end position="40"/>
    </location>
</feature>
<sequence length="95" mass="10186">MVQAFSSAGLALLVRLRSYGLGYATVAVFAMGVAKAVGWLELERGRALQGDQSQRSCLVRPSRRGIIRNSLMVPGSAQPGKHQSQTGSMHGWCIV</sequence>